<protein>
    <recommendedName>
        <fullName evidence="1">NADP-dependent oxidoreductase domain-containing protein</fullName>
    </recommendedName>
</protein>
<dbReference type="Pfam" id="PF00248">
    <property type="entry name" value="Aldo_ket_red"/>
    <property type="match status" value="1"/>
</dbReference>
<dbReference type="EMBL" id="JACEFF010000498">
    <property type="protein sequence ID" value="KAH9636480.1"/>
    <property type="molecule type" value="Genomic_DNA"/>
</dbReference>
<name>A0A922MHG5_SPOEX</name>
<dbReference type="SUPFAM" id="SSF51430">
    <property type="entry name" value="NAD(P)-linked oxidoreductase"/>
    <property type="match status" value="1"/>
</dbReference>
<evidence type="ECO:0000313" key="2">
    <source>
        <dbReference type="EMBL" id="KAH9636480.1"/>
    </source>
</evidence>
<dbReference type="Proteomes" id="UP000814243">
    <property type="component" value="Unassembled WGS sequence"/>
</dbReference>
<reference evidence="2" key="1">
    <citation type="journal article" date="2021" name="G3 (Bethesda)">
        <title>Genome and transcriptome analysis of the beet armyworm Spodoptera exigua reveals targets for pest control. .</title>
        <authorList>
            <person name="Simon S."/>
            <person name="Breeschoten T."/>
            <person name="Jansen H.J."/>
            <person name="Dirks R.P."/>
            <person name="Schranz M.E."/>
            <person name="Ros V.I.D."/>
        </authorList>
    </citation>
    <scope>NUCLEOTIDE SEQUENCE</scope>
    <source>
        <strain evidence="2">TB_SE_WUR_2020</strain>
    </source>
</reference>
<dbReference type="PANTHER" id="PTHR42686">
    <property type="entry name" value="GH17980P-RELATED"/>
    <property type="match status" value="1"/>
</dbReference>
<dbReference type="AlphaFoldDB" id="A0A922MHG5"/>
<proteinExistence type="predicted"/>
<dbReference type="GO" id="GO:0005829">
    <property type="term" value="C:cytosol"/>
    <property type="evidence" value="ECO:0007669"/>
    <property type="project" value="TreeGrafter"/>
</dbReference>
<organism evidence="2 3">
    <name type="scientific">Spodoptera exigua</name>
    <name type="common">Beet armyworm</name>
    <name type="synonym">Noctua fulgens</name>
    <dbReference type="NCBI Taxonomy" id="7107"/>
    <lineage>
        <taxon>Eukaryota</taxon>
        <taxon>Metazoa</taxon>
        <taxon>Ecdysozoa</taxon>
        <taxon>Arthropoda</taxon>
        <taxon>Hexapoda</taxon>
        <taxon>Insecta</taxon>
        <taxon>Pterygota</taxon>
        <taxon>Neoptera</taxon>
        <taxon>Endopterygota</taxon>
        <taxon>Lepidoptera</taxon>
        <taxon>Glossata</taxon>
        <taxon>Ditrysia</taxon>
        <taxon>Noctuoidea</taxon>
        <taxon>Noctuidae</taxon>
        <taxon>Amphipyrinae</taxon>
        <taxon>Spodoptera</taxon>
    </lineage>
</organism>
<dbReference type="InterPro" id="IPR023210">
    <property type="entry name" value="NADP_OxRdtase_dom"/>
</dbReference>
<dbReference type="InterPro" id="IPR020471">
    <property type="entry name" value="AKR"/>
</dbReference>
<dbReference type="GO" id="GO:0016491">
    <property type="term" value="F:oxidoreductase activity"/>
    <property type="evidence" value="ECO:0007669"/>
    <property type="project" value="InterPro"/>
</dbReference>
<dbReference type="Gene3D" id="3.20.20.100">
    <property type="entry name" value="NADP-dependent oxidoreductase domain"/>
    <property type="match status" value="1"/>
</dbReference>
<evidence type="ECO:0000313" key="3">
    <source>
        <dbReference type="Proteomes" id="UP000814243"/>
    </source>
</evidence>
<feature type="domain" description="NADP-dependent oxidoreductase" evidence="1">
    <location>
        <begin position="8"/>
        <end position="57"/>
    </location>
</feature>
<comment type="caution">
    <text evidence="2">The sequence shown here is derived from an EMBL/GenBank/DDBJ whole genome shotgun (WGS) entry which is preliminary data.</text>
</comment>
<dbReference type="InterPro" id="IPR036812">
    <property type="entry name" value="NAD(P)_OxRdtase_dom_sf"/>
</dbReference>
<accession>A0A922MHG5</accession>
<evidence type="ECO:0000259" key="1">
    <source>
        <dbReference type="Pfam" id="PF00248"/>
    </source>
</evidence>
<gene>
    <name evidence="2" type="ORF">HF086_002180</name>
</gene>
<sequence length="104" mass="11806">VHDCTFAPDISIVLKETLPVLERAVRDGKARYIGLADYDIDLMKEVIEESGVKISTILSYAKSTLHDNRLQNYTKYFKIVLNANSGQCLHHALRVLVKSSFQMH</sequence>
<feature type="non-terminal residue" evidence="2">
    <location>
        <position position="1"/>
    </location>
</feature>
<dbReference type="PANTHER" id="PTHR42686:SF1">
    <property type="entry name" value="GH17980P-RELATED"/>
    <property type="match status" value="1"/>
</dbReference>